<comment type="caution">
    <text evidence="9">The sequence shown here is derived from an EMBL/GenBank/DDBJ whole genome shotgun (WGS) entry which is preliminary data.</text>
</comment>
<feature type="transmembrane region" description="Helical" evidence="7">
    <location>
        <begin position="116"/>
        <end position="138"/>
    </location>
</feature>
<dbReference type="Gene3D" id="3.40.50.720">
    <property type="entry name" value="NAD(P)-binding Rossmann-like Domain"/>
    <property type="match status" value="1"/>
</dbReference>
<feature type="transmembrane region" description="Helical" evidence="7">
    <location>
        <begin position="283"/>
        <end position="309"/>
    </location>
</feature>
<keyword evidence="5 7" id="KW-1133">Transmembrane helix</keyword>
<organism evidence="9 10">
    <name type="scientific">Exilibacterium tricleocarpae</name>
    <dbReference type="NCBI Taxonomy" id="2591008"/>
    <lineage>
        <taxon>Bacteria</taxon>
        <taxon>Pseudomonadati</taxon>
        <taxon>Pseudomonadota</taxon>
        <taxon>Gammaproteobacteria</taxon>
        <taxon>Cellvibrionales</taxon>
        <taxon>Cellvibrionaceae</taxon>
        <taxon>Exilibacterium</taxon>
    </lineage>
</organism>
<comment type="subcellular location">
    <subcellularLocation>
        <location evidence="1">Membrane</location>
        <topology evidence="1">Multi-pass membrane protein</topology>
    </subcellularLocation>
</comment>
<feature type="transmembrane region" description="Helical" evidence="7">
    <location>
        <begin position="88"/>
        <end position="110"/>
    </location>
</feature>
<evidence type="ECO:0000256" key="5">
    <source>
        <dbReference type="ARBA" id="ARBA00022989"/>
    </source>
</evidence>
<protein>
    <submittedName>
        <fullName evidence="9">TIGR03013 family PEP-CTERM/XrtA system glycosyltransferase</fullName>
    </submittedName>
</protein>
<reference evidence="9 10" key="1">
    <citation type="submission" date="2019-06" db="EMBL/GenBank/DDBJ databases">
        <title>Whole genome sequence for Cellvibrionaceae sp. R142.</title>
        <authorList>
            <person name="Wang G."/>
        </authorList>
    </citation>
    <scope>NUCLEOTIDE SEQUENCE [LARGE SCALE GENOMIC DNA]</scope>
    <source>
        <strain evidence="9 10">R142</strain>
    </source>
</reference>
<dbReference type="Pfam" id="PF02397">
    <property type="entry name" value="Bac_transf"/>
    <property type="match status" value="1"/>
</dbReference>
<comment type="similarity">
    <text evidence="2">Belongs to the bacterial sugar transferase family.</text>
</comment>
<evidence type="ECO:0000256" key="6">
    <source>
        <dbReference type="ARBA" id="ARBA00023136"/>
    </source>
</evidence>
<gene>
    <name evidence="9" type="ORF">FKG94_19215</name>
</gene>
<evidence type="ECO:0000256" key="2">
    <source>
        <dbReference type="ARBA" id="ARBA00006464"/>
    </source>
</evidence>
<dbReference type="PANTHER" id="PTHR30576:SF0">
    <property type="entry name" value="UNDECAPRENYL-PHOSPHATE N-ACETYLGALACTOSAMINYL 1-PHOSPHATE TRANSFERASE-RELATED"/>
    <property type="match status" value="1"/>
</dbReference>
<keyword evidence="3 9" id="KW-0808">Transferase</keyword>
<evidence type="ECO:0000313" key="10">
    <source>
        <dbReference type="Proteomes" id="UP000319732"/>
    </source>
</evidence>
<dbReference type="NCBIfam" id="TIGR03025">
    <property type="entry name" value="EPS_sugtrans"/>
    <property type="match status" value="1"/>
</dbReference>
<dbReference type="GO" id="GO:0016020">
    <property type="term" value="C:membrane"/>
    <property type="evidence" value="ECO:0007669"/>
    <property type="project" value="UniProtKB-SubCell"/>
</dbReference>
<proteinExistence type="inferred from homology"/>
<evidence type="ECO:0000259" key="8">
    <source>
        <dbReference type="Pfam" id="PF02397"/>
    </source>
</evidence>
<evidence type="ECO:0000256" key="3">
    <source>
        <dbReference type="ARBA" id="ARBA00022679"/>
    </source>
</evidence>
<dbReference type="Proteomes" id="UP000319732">
    <property type="component" value="Unassembled WGS sequence"/>
</dbReference>
<dbReference type="NCBIfam" id="TIGR03013">
    <property type="entry name" value="EpsB_2"/>
    <property type="match status" value="1"/>
</dbReference>
<dbReference type="RefSeq" id="WP_142928555.1">
    <property type="nucleotide sequence ID" value="NZ_ML660099.1"/>
</dbReference>
<dbReference type="EMBL" id="VHSG01000020">
    <property type="protein sequence ID" value="TQV71779.1"/>
    <property type="molecule type" value="Genomic_DNA"/>
</dbReference>
<dbReference type="PANTHER" id="PTHR30576">
    <property type="entry name" value="COLANIC BIOSYNTHESIS UDP-GLUCOSE LIPID CARRIER TRANSFERASE"/>
    <property type="match status" value="1"/>
</dbReference>
<feature type="transmembrane region" description="Helical" evidence="7">
    <location>
        <begin position="56"/>
        <end position="76"/>
    </location>
</feature>
<dbReference type="InterPro" id="IPR017464">
    <property type="entry name" value="Sugar_tfrase_EpsB_2"/>
</dbReference>
<dbReference type="AlphaFoldDB" id="A0A545T3I1"/>
<keyword evidence="6 7" id="KW-0472">Membrane</keyword>
<feature type="transmembrane region" description="Helical" evidence="7">
    <location>
        <begin position="12"/>
        <end position="36"/>
    </location>
</feature>
<evidence type="ECO:0000256" key="4">
    <source>
        <dbReference type="ARBA" id="ARBA00022692"/>
    </source>
</evidence>
<name>A0A545T3I1_9GAMM</name>
<dbReference type="OrthoDB" id="9808602at2"/>
<keyword evidence="10" id="KW-1185">Reference proteome</keyword>
<feature type="domain" description="Bacterial sugar transferase" evidence="8">
    <location>
        <begin position="281"/>
        <end position="464"/>
    </location>
</feature>
<evidence type="ECO:0000313" key="9">
    <source>
        <dbReference type="EMBL" id="TQV71779.1"/>
    </source>
</evidence>
<evidence type="ECO:0000256" key="7">
    <source>
        <dbReference type="SAM" id="Phobius"/>
    </source>
</evidence>
<dbReference type="InterPro" id="IPR017475">
    <property type="entry name" value="EPS_sugar_tfrase"/>
</dbReference>
<dbReference type="GO" id="GO:0016780">
    <property type="term" value="F:phosphotransferase activity, for other substituted phosphate groups"/>
    <property type="evidence" value="ECO:0007669"/>
    <property type="project" value="TreeGrafter"/>
</dbReference>
<evidence type="ECO:0000256" key="1">
    <source>
        <dbReference type="ARBA" id="ARBA00004141"/>
    </source>
</evidence>
<sequence>MSHVRIFNHYFHIQYLILGLVEFGLLIVAVYLASGLRFGFNFEGLVAVDGLLERGLMFAAVMSCCTLAMGVYLARYREGFVSMALRTVVSYCLLGGVALTVLYYLFPYFFLGRGVLFWAVMVGIGLVLLSRWVFFQLVDIKKLKRRVLIYGSGRLAQQLLDSIAAERNGLGVDVVGCLVGERESSMVDGKYLIPFPDNWLDFVHKHHISEIVVAPDERRRSKGGSFPLDELLDCKLDGVKVTDAISFYERELVKIEIDLLHPGWMLFTDGFRHSRMRDYGKRLFDVVISVLLLLISWPFMLLAAAAVYLETGRPLLYSQERVGLNGRVFRIYKFRSMRQDAEKEGKAIWAQRNDSRVTRVGAFIRNTRLDELPQLYNVLRGDMSFVGPRPERPQFVSELIEQIPFYDARHRVKPGLMGWAQLKYPYGASTEDARHKLRYDLYYSKNHSFLMDLLILIQTVEVILIGKGVH</sequence>
<keyword evidence="4 7" id="KW-0812">Transmembrane</keyword>
<dbReference type="InterPro" id="IPR003362">
    <property type="entry name" value="Bact_transf"/>
</dbReference>
<accession>A0A545T3I1</accession>